<feature type="non-terminal residue" evidence="1">
    <location>
        <position position="1"/>
    </location>
</feature>
<name>A0A564XYM5_HYMDI</name>
<proteinExistence type="predicted"/>
<dbReference type="AlphaFoldDB" id="A0A564XYM5"/>
<gene>
    <name evidence="1" type="ORF">WMSIL1_LOCUS731</name>
</gene>
<dbReference type="Proteomes" id="UP000321570">
    <property type="component" value="Unassembled WGS sequence"/>
</dbReference>
<reference evidence="1 2" key="1">
    <citation type="submission" date="2019-07" db="EMBL/GenBank/DDBJ databases">
        <authorList>
            <person name="Jastrzebski P J."/>
            <person name="Paukszto L."/>
            <person name="Jastrzebski P J."/>
        </authorList>
    </citation>
    <scope>NUCLEOTIDE SEQUENCE [LARGE SCALE GENOMIC DNA]</scope>
    <source>
        <strain evidence="1 2">WMS-il1</strain>
    </source>
</reference>
<sequence>AAEVNPAGGKRESKNGFAINTPVYARDYRLSRQWTIAIITNGHRSIIYDGNRSGYGSVAYSSNKIETFLSPVPPVLEDLRVICLRREILEEMTIIFPPPNVSSMSKNVISFFISPLVKDT</sequence>
<accession>A0A564XYM5</accession>
<protein>
    <submittedName>
        <fullName evidence="1">Uncharacterized protein</fullName>
    </submittedName>
</protein>
<dbReference type="EMBL" id="CABIJS010000016">
    <property type="protein sequence ID" value="VUZ39454.1"/>
    <property type="molecule type" value="Genomic_DNA"/>
</dbReference>
<organism evidence="1 2">
    <name type="scientific">Hymenolepis diminuta</name>
    <name type="common">Rat tapeworm</name>
    <dbReference type="NCBI Taxonomy" id="6216"/>
    <lineage>
        <taxon>Eukaryota</taxon>
        <taxon>Metazoa</taxon>
        <taxon>Spiralia</taxon>
        <taxon>Lophotrochozoa</taxon>
        <taxon>Platyhelminthes</taxon>
        <taxon>Cestoda</taxon>
        <taxon>Eucestoda</taxon>
        <taxon>Cyclophyllidea</taxon>
        <taxon>Hymenolepididae</taxon>
        <taxon>Hymenolepis</taxon>
    </lineage>
</organism>
<evidence type="ECO:0000313" key="1">
    <source>
        <dbReference type="EMBL" id="VUZ39454.1"/>
    </source>
</evidence>
<evidence type="ECO:0000313" key="2">
    <source>
        <dbReference type="Proteomes" id="UP000321570"/>
    </source>
</evidence>
<keyword evidence="2" id="KW-1185">Reference proteome</keyword>